<evidence type="ECO:0000313" key="1">
    <source>
        <dbReference type="EMBL" id="CBW76917.1"/>
    </source>
</evidence>
<accession>E5AUZ3</accession>
<organism evidence="1 2">
    <name type="scientific">Mycetohabitans rhizoxinica (strain DSM 19002 / CIP 109453 / HKI 454)</name>
    <name type="common">Paraburkholderia rhizoxinica</name>
    <dbReference type="NCBI Taxonomy" id="882378"/>
    <lineage>
        <taxon>Bacteria</taxon>
        <taxon>Pseudomonadati</taxon>
        <taxon>Pseudomonadota</taxon>
        <taxon>Betaproteobacteria</taxon>
        <taxon>Burkholderiales</taxon>
        <taxon>Burkholderiaceae</taxon>
        <taxon>Mycetohabitans</taxon>
    </lineage>
</organism>
<name>E5AUZ3_MYCRK</name>
<dbReference type="Proteomes" id="UP000007437">
    <property type="component" value="Plasmid pBRH01"/>
</dbReference>
<dbReference type="KEGG" id="brh:RBRH_01797"/>
<reference evidence="1 2" key="1">
    <citation type="journal article" date="2011" name="J. Bacteriol.">
        <title>Complete genome sequence of Burkholderia rhizoxinica, an endosymbiont of Rhizopus microsporus.</title>
        <authorList>
            <person name="Lackner G."/>
            <person name="Moebius N."/>
            <person name="Partida-Martinez L."/>
            <person name="Hertweck C."/>
        </authorList>
    </citation>
    <scope>NUCLEOTIDE SEQUENCE [LARGE SCALE GENOMIC DNA]</scope>
    <source>
        <strain evidence="2">DSM 19002 / CIP 109453 / HKI 454</strain>
        <plasmid evidence="1 2">pBRH01</plasmid>
    </source>
</reference>
<geneLocation type="plasmid" evidence="1 2">
    <name>pBRH01</name>
</geneLocation>
<gene>
    <name evidence="1" type="ordered locus">RBRH_01797</name>
</gene>
<keyword evidence="1" id="KW-0614">Plasmid</keyword>
<sequence>MVDRLSKNFELLRDGAVRHALCAAKRVQPWT</sequence>
<protein>
    <submittedName>
        <fullName evidence="1">Uncharacterized protein</fullName>
    </submittedName>
</protein>
<evidence type="ECO:0000313" key="2">
    <source>
        <dbReference type="Proteomes" id="UP000007437"/>
    </source>
</evidence>
<dbReference type="HOGENOM" id="CLU_3395594_0_0_4"/>
<dbReference type="AlphaFoldDB" id="E5AUZ3"/>
<dbReference type="EMBL" id="FR687360">
    <property type="protein sequence ID" value="CBW76917.1"/>
    <property type="molecule type" value="Genomic_DNA"/>
</dbReference>
<proteinExistence type="predicted"/>